<feature type="non-terminal residue" evidence="1">
    <location>
        <position position="47"/>
    </location>
</feature>
<sequence length="47" mass="5670">MKTPASIWTKMVRRAVAAHRTTIKLVYIAIEGFGFQRRQIWKYFLER</sequence>
<keyword evidence="2" id="KW-1185">Reference proteome</keyword>
<organism evidence="1 2">
    <name type="scientific">Trifolium medium</name>
    <dbReference type="NCBI Taxonomy" id="97028"/>
    <lineage>
        <taxon>Eukaryota</taxon>
        <taxon>Viridiplantae</taxon>
        <taxon>Streptophyta</taxon>
        <taxon>Embryophyta</taxon>
        <taxon>Tracheophyta</taxon>
        <taxon>Spermatophyta</taxon>
        <taxon>Magnoliopsida</taxon>
        <taxon>eudicotyledons</taxon>
        <taxon>Gunneridae</taxon>
        <taxon>Pentapetalae</taxon>
        <taxon>rosids</taxon>
        <taxon>fabids</taxon>
        <taxon>Fabales</taxon>
        <taxon>Fabaceae</taxon>
        <taxon>Papilionoideae</taxon>
        <taxon>50 kb inversion clade</taxon>
        <taxon>NPAAA clade</taxon>
        <taxon>Hologalegina</taxon>
        <taxon>IRL clade</taxon>
        <taxon>Trifolieae</taxon>
        <taxon>Trifolium</taxon>
    </lineage>
</organism>
<evidence type="ECO:0000313" key="1">
    <source>
        <dbReference type="EMBL" id="MCI85446.1"/>
    </source>
</evidence>
<evidence type="ECO:0000313" key="2">
    <source>
        <dbReference type="Proteomes" id="UP000265520"/>
    </source>
</evidence>
<accession>A0A392VAV2</accession>
<dbReference type="EMBL" id="LXQA011115625">
    <property type="protein sequence ID" value="MCI85446.1"/>
    <property type="molecule type" value="Genomic_DNA"/>
</dbReference>
<comment type="caution">
    <text evidence="1">The sequence shown here is derived from an EMBL/GenBank/DDBJ whole genome shotgun (WGS) entry which is preliminary data.</text>
</comment>
<protein>
    <submittedName>
        <fullName evidence="1">Uncharacterized protein</fullName>
    </submittedName>
</protein>
<reference evidence="1 2" key="1">
    <citation type="journal article" date="2018" name="Front. Plant Sci.">
        <title>Red Clover (Trifolium pratense) and Zigzag Clover (T. medium) - A Picture of Genomic Similarities and Differences.</title>
        <authorList>
            <person name="Dluhosova J."/>
            <person name="Istvanek J."/>
            <person name="Nedelnik J."/>
            <person name="Repkova J."/>
        </authorList>
    </citation>
    <scope>NUCLEOTIDE SEQUENCE [LARGE SCALE GENOMIC DNA]</scope>
    <source>
        <strain evidence="2">cv. 10/8</strain>
        <tissue evidence="1">Leaf</tissue>
    </source>
</reference>
<name>A0A392VAV2_9FABA</name>
<proteinExistence type="predicted"/>
<dbReference type="AlphaFoldDB" id="A0A392VAV2"/>
<dbReference type="Proteomes" id="UP000265520">
    <property type="component" value="Unassembled WGS sequence"/>
</dbReference>